<dbReference type="PROSITE" id="PS00606">
    <property type="entry name" value="KS3_1"/>
    <property type="match status" value="1"/>
</dbReference>
<dbReference type="InterPro" id="IPR036291">
    <property type="entry name" value="NAD(P)-bd_dom_sf"/>
</dbReference>
<dbReference type="Pfam" id="PF08240">
    <property type="entry name" value="ADH_N"/>
    <property type="match status" value="1"/>
</dbReference>
<dbReference type="SUPFAM" id="SSF53901">
    <property type="entry name" value="Thiolase-like"/>
    <property type="match status" value="1"/>
</dbReference>
<dbReference type="InterPro" id="IPR056501">
    <property type="entry name" value="NAD-bd_HRPKS_sdrA"/>
</dbReference>
<feature type="region of interest" description="Disordered" evidence="9">
    <location>
        <begin position="470"/>
        <end position="513"/>
    </location>
</feature>
<dbReference type="InterPro" id="IPR013968">
    <property type="entry name" value="PKS_KR"/>
</dbReference>
<dbReference type="Gene3D" id="3.40.366.10">
    <property type="entry name" value="Malonyl-Coenzyme A Acyl Carrier Protein, domain 2"/>
    <property type="match status" value="1"/>
</dbReference>
<dbReference type="InterPro" id="IPR014031">
    <property type="entry name" value="Ketoacyl_synth_C"/>
</dbReference>
<dbReference type="InterPro" id="IPR014043">
    <property type="entry name" value="Acyl_transferase_dom"/>
</dbReference>
<dbReference type="InterPro" id="IPR042104">
    <property type="entry name" value="PKS_dehydratase_sf"/>
</dbReference>
<name>A0ABR1TF67_9PEZI</name>
<organism evidence="13 14">
    <name type="scientific">Apiospora rasikravindrae</name>
    <dbReference type="NCBI Taxonomy" id="990691"/>
    <lineage>
        <taxon>Eukaryota</taxon>
        <taxon>Fungi</taxon>
        <taxon>Dikarya</taxon>
        <taxon>Ascomycota</taxon>
        <taxon>Pezizomycotina</taxon>
        <taxon>Sordariomycetes</taxon>
        <taxon>Xylariomycetidae</taxon>
        <taxon>Amphisphaeriales</taxon>
        <taxon>Apiosporaceae</taxon>
        <taxon>Apiospora</taxon>
    </lineage>
</organism>
<feature type="active site" description="Proton donor; for dehydratase activity" evidence="8">
    <location>
        <position position="1237"/>
    </location>
</feature>
<feature type="compositionally biased region" description="Polar residues" evidence="9">
    <location>
        <begin position="491"/>
        <end position="513"/>
    </location>
</feature>
<dbReference type="Pfam" id="PF16197">
    <property type="entry name" value="KAsynt_C_assoc"/>
    <property type="match status" value="1"/>
</dbReference>
<dbReference type="InterPro" id="IPR016039">
    <property type="entry name" value="Thiolase-like"/>
</dbReference>
<dbReference type="SUPFAM" id="SSF50129">
    <property type="entry name" value="GroES-like"/>
    <property type="match status" value="1"/>
</dbReference>
<dbReference type="PROSITE" id="PS52019">
    <property type="entry name" value="PKS_MFAS_DH"/>
    <property type="match status" value="1"/>
</dbReference>
<dbReference type="SMART" id="SM00822">
    <property type="entry name" value="PKS_KR"/>
    <property type="match status" value="1"/>
</dbReference>
<dbReference type="InterPro" id="IPR001227">
    <property type="entry name" value="Ac_transferase_dom_sf"/>
</dbReference>
<dbReference type="Gene3D" id="3.40.47.10">
    <property type="match status" value="1"/>
</dbReference>
<dbReference type="SUPFAM" id="SSF47336">
    <property type="entry name" value="ACP-like"/>
    <property type="match status" value="1"/>
</dbReference>
<dbReference type="Gene3D" id="3.90.180.10">
    <property type="entry name" value="Medium-chain alcohol dehydrogenases, catalytic domain"/>
    <property type="match status" value="1"/>
</dbReference>
<dbReference type="InterPro" id="IPR032821">
    <property type="entry name" value="PKS_assoc"/>
</dbReference>
<dbReference type="InterPro" id="IPR018201">
    <property type="entry name" value="Ketoacyl_synth_AS"/>
</dbReference>
<dbReference type="InterPro" id="IPR016035">
    <property type="entry name" value="Acyl_Trfase/lysoPLipase"/>
</dbReference>
<keyword evidence="5" id="KW-0560">Oxidoreductase</keyword>
<dbReference type="InterPro" id="IPR009081">
    <property type="entry name" value="PP-bd_ACP"/>
</dbReference>
<evidence type="ECO:0000259" key="11">
    <source>
        <dbReference type="PROSITE" id="PS52004"/>
    </source>
</evidence>
<dbReference type="Pfam" id="PF02801">
    <property type="entry name" value="Ketoacyl-synt_C"/>
    <property type="match status" value="1"/>
</dbReference>
<dbReference type="Pfam" id="PF00109">
    <property type="entry name" value="ketoacyl-synt"/>
    <property type="match status" value="1"/>
</dbReference>
<keyword evidence="6" id="KW-0511">Multifunctional enzyme</keyword>
<comment type="caution">
    <text evidence="13">The sequence shown here is derived from an EMBL/GenBank/DDBJ whole genome shotgun (WGS) entry which is preliminary data.</text>
</comment>
<evidence type="ECO:0000256" key="1">
    <source>
        <dbReference type="ARBA" id="ARBA00022450"/>
    </source>
</evidence>
<dbReference type="EMBL" id="JAQQWK010000003">
    <property type="protein sequence ID" value="KAK8044419.1"/>
    <property type="molecule type" value="Genomic_DNA"/>
</dbReference>
<feature type="region of interest" description="C-terminal hotdog fold" evidence="8">
    <location>
        <begin position="1168"/>
        <end position="1357"/>
    </location>
</feature>
<dbReference type="PANTHER" id="PTHR43775:SF50">
    <property type="entry name" value="HIGHLY REDUCING POLYKETIDE SYNTHASE SRDA"/>
    <property type="match status" value="1"/>
</dbReference>
<dbReference type="PROSITE" id="PS52004">
    <property type="entry name" value="KS3_2"/>
    <property type="match status" value="1"/>
</dbReference>
<dbReference type="SMART" id="SM00829">
    <property type="entry name" value="PKS_ER"/>
    <property type="match status" value="1"/>
</dbReference>
<dbReference type="InterPro" id="IPR014030">
    <property type="entry name" value="Ketoacyl_synth_N"/>
</dbReference>
<evidence type="ECO:0000256" key="2">
    <source>
        <dbReference type="ARBA" id="ARBA00022553"/>
    </source>
</evidence>
<dbReference type="SMART" id="SM00826">
    <property type="entry name" value="PKS_DH"/>
    <property type="match status" value="1"/>
</dbReference>
<keyword evidence="4" id="KW-0521">NADP</keyword>
<dbReference type="Pfam" id="PF23114">
    <property type="entry name" value="NAD-bd_HRPKS_sdrA"/>
    <property type="match status" value="1"/>
</dbReference>
<dbReference type="InterPro" id="IPR020807">
    <property type="entry name" value="PKS_DH"/>
</dbReference>
<feature type="region of interest" description="N-terminal hotdog fold" evidence="8">
    <location>
        <begin position="1007"/>
        <end position="1153"/>
    </location>
</feature>
<keyword evidence="3" id="KW-0808">Transferase</keyword>
<evidence type="ECO:0000256" key="7">
    <source>
        <dbReference type="ARBA" id="ARBA00023315"/>
    </source>
</evidence>
<accession>A0ABR1TF67</accession>
<sequence length="2466" mass="266516">MSCSSSAGTDSFATASNSETSSIVVLNGDDMTPSWKDDPPVIVGMACRLPGDICSPADLWQFLVDQKSAQGPVPPERYNIEGFYHPQGDRSGSTNVPGGYFINQDIREFDNRFFGINNLEATYMDPQQRKLLEVTYECLQSSGTTMDSISGSTTGVFVANFSVDYQPGQTRDPDYLHRYTATGSGATVMSNRISHVFNLNGPSFTVDTACSSSVFALHEALNAMKVGDCDSAIVASANLIMSPELHIGAAKSGVLSPTGTCHTFDVTADGYGRAEGVSAIYVKRLSAALRDANPIRAVIRGSAVNSTYRSGKTPGISLPSGKMQEVVMRKAYNDANIEFADTDYVECHGTGTPVGDPIEVEAIHRCFARSEKGAPLLIGSVKTNVGHSEGASGLTSIIKVVECFENGMIAPAYGVTKINPKLALEKRNIKIATKVEAWPRELRRASINSFGYGGANGHVILESVESYLRQNESSHSKGTEPNGNGEPKGTCFTNGSHTNGSHTNGHTNGSSTKTVELPEPLVLPVSAASATSLKSLMEQILEEVARSGDEESVKDLSQTLSKGRDNLQYRSHLLAVYDQTARKYVTTGEEGVQASSSGTGVKAVPFGFVFTGQGAQYAGMGKELLLHSAIFRDTIRGLDKDLQALPAPYTPSWTLEETLLIDDANHSRINEVTHSQPVCTAVQVGLVNLLRSWNVQPSSVVGHSSGEIAAAYAAGLLDATQAILVAYFRGYAVGELRTQGSMMACGLSAGDAKALIQEQGLQAKARVACINAPTSVTLSGDADAIDLLHTHLQGQQKFARKLVTGGRGYHSHMMEEIGGLYEELLTPLFPTGKGSGVKEAHQEVDQPVKMYSSVGHSPEGLQVVSHKTIGAGYWRQNLEQPVQFSAALATLATDGEKKIHLIEIGPHSALKGPIQQIRKSIGLDEKSLPYLCTLVRNEDSSLQLKRLAGALFNQGHPLAFAHVNSSVGTKAKLLHRLTPYPWDYSGGLLWSEPRASVEMRNRKHIRHELLGTVALTGNGVDYSWRNILKPSEMPWIEDHKVEEQVVFPAAGYMAIAIEALSQIAGLKNELRGGDQDLGFALRNVNIIAALNVPAENDSAGKDLELHTTMSPRKISGVNASADWYDFSISSFYWITKQTTTHCTGSIKITHSRKQVDQSSVTVVDAEGFDLWSSTSKWYSKWHDEGLCFGPHFKSLTSLRTDSTRKRREAIAGHVASLKTWLPVYIGEAYIQAPAHRDIEAEGEVHARSEEMGFSSRRIDATIRDASGAVVVEFSDSRIALYNGKQAIAVVQQSTDENDGADAANNAANPLELYLERQPTLRVQWKPDVLRLSPQSGPAISRYLDGFVAEQPADLRDDESLAVIGGLLGLAGHKNPRMRVLEIDSGDAQGYKSRMWQAMLGKQTAFARVRSWHVAALNHETGEVSVTDIDDGEQPFEVLLLPRHATASAESLWTASGVNKIASLVSSHGMVITRKSDAAAAALGQCGFDVFNLRNQVLLATRQAQDTTALQGRNAFIVTSSAHTPSPNVGNLAKAITSYLQQEAGVKSVTPLGLSQLGTVEVAENDICISLLEIEREFLPTMDPKEMDHLRAITDKATDLVWVTGADMLGDPPSPNLTLSNGLSRALMLEQPTLRWSVLDVGRQLSDNNATTTVSDAILKALVARYEKDDCEFISAEGLLHVSRYSPDFSVNSLFRQRMEPQTTKLEKMTLSEANPARLTIGRPGVTDTMHFQQLRDPGGNAGPEAGYVDIEVKSVSLNAKDVYAMSGRVETRNKTTAFDFSGIVRAIGPGTSATTLQVGDRVVAYAPFHIGTTARVPAGCVHRLLDSEDLHVVPTLLVAYATALYALVDRAHLRAGESVLVHAGSGGFGVAAIRLAQRLGATVYTTCGSQAKRDYLTAELGVPPSHIFNSRDASFVEGLAEATGGRGVDVIVNSLVGDLMHDSWERCLADFGRFVEIGKRELLDAGRLNMRMFLRNVTFTAFDLSELFYAEDPFHRATWDRLLVETLDLYRSGAITPPPMKVFDITQVAQAYRYFGNKDRVGKVVISMENPQARVPVAPAPFSTTLDPEKVYLLIGCLGGLGRSLSRWMMMRGARNFVFLGRSGADKPSARQLVTGLEYAGATVGVVRGDVSQAVDVQAAVAHCVSTGKKIGGVVQAAMGLHEALFTRMPNEAWHTGIDPKYQGTWNIHNALEGHDVEFFLLTSSVSGTVGTATESNYCSANGFLDAFARWRRSRGLPCVSVGFGMISEVGYLHENPEIEALLLRKGIQPLNEDEFLQVVDLALMSERLHDVHDSHMLTGLEPAAVRALSAAGFDVTTHGVLVEARSSVLLASLQAEQEAAANAESSSQSQGASASAAAAPWFKDVPAKLATSFAPEASAPTMQDAIVKLIKKRFSNLILLPIDQVDERKALPDFGVDSMIASEFRSWFWSVFRVDVPFLDIMSPQKSLLVLAESVESKILSAPTA</sequence>
<feature type="domain" description="Carrier" evidence="10">
    <location>
        <begin position="2382"/>
        <end position="2460"/>
    </location>
</feature>
<dbReference type="InterPro" id="IPR050091">
    <property type="entry name" value="PKS_NRPS_Biosynth_Enz"/>
</dbReference>
<dbReference type="PROSITE" id="PS50075">
    <property type="entry name" value="CARRIER"/>
    <property type="match status" value="1"/>
</dbReference>
<dbReference type="SUPFAM" id="SSF52151">
    <property type="entry name" value="FabD/lysophospholipase-like"/>
    <property type="match status" value="1"/>
</dbReference>
<evidence type="ECO:0000256" key="4">
    <source>
        <dbReference type="ARBA" id="ARBA00022857"/>
    </source>
</evidence>
<dbReference type="CDD" id="cd05195">
    <property type="entry name" value="enoyl_red"/>
    <property type="match status" value="1"/>
</dbReference>
<evidence type="ECO:0000256" key="6">
    <source>
        <dbReference type="ARBA" id="ARBA00023268"/>
    </source>
</evidence>
<dbReference type="InterPro" id="IPR057326">
    <property type="entry name" value="KR_dom"/>
</dbReference>
<dbReference type="Gene3D" id="3.40.50.720">
    <property type="entry name" value="NAD(P)-binding Rossmann-like Domain"/>
    <property type="match status" value="2"/>
</dbReference>
<protein>
    <recommendedName>
        <fullName evidence="15">Polyketide synthase</fullName>
    </recommendedName>
</protein>
<keyword evidence="7" id="KW-0012">Acyltransferase</keyword>
<dbReference type="InterPro" id="IPR049900">
    <property type="entry name" value="PKS_mFAS_DH"/>
</dbReference>
<reference evidence="13 14" key="1">
    <citation type="submission" date="2023-01" db="EMBL/GenBank/DDBJ databases">
        <title>Analysis of 21 Apiospora genomes using comparative genomics revels a genus with tremendous synthesis potential of carbohydrate active enzymes and secondary metabolites.</title>
        <authorList>
            <person name="Sorensen T."/>
        </authorList>
    </citation>
    <scope>NUCLEOTIDE SEQUENCE [LARGE SCALE GENOMIC DNA]</scope>
    <source>
        <strain evidence="13 14">CBS 33761</strain>
    </source>
</reference>
<evidence type="ECO:0000313" key="14">
    <source>
        <dbReference type="Proteomes" id="UP001444661"/>
    </source>
</evidence>
<dbReference type="InterPro" id="IPR049552">
    <property type="entry name" value="PKS_DH_N"/>
</dbReference>
<evidence type="ECO:0000256" key="8">
    <source>
        <dbReference type="PROSITE-ProRule" id="PRU01363"/>
    </source>
</evidence>
<dbReference type="Pfam" id="PF00698">
    <property type="entry name" value="Acyl_transf_1"/>
    <property type="match status" value="1"/>
</dbReference>
<dbReference type="InterPro" id="IPR020843">
    <property type="entry name" value="ER"/>
</dbReference>
<dbReference type="SUPFAM" id="SSF55048">
    <property type="entry name" value="Probable ACP-binding domain of malonyl-CoA ACP transacylase"/>
    <property type="match status" value="1"/>
</dbReference>
<evidence type="ECO:0000313" key="13">
    <source>
        <dbReference type="EMBL" id="KAK8044419.1"/>
    </source>
</evidence>
<dbReference type="Pfam" id="PF21089">
    <property type="entry name" value="PKS_DH_N"/>
    <property type="match status" value="1"/>
</dbReference>
<dbReference type="Pfam" id="PF08659">
    <property type="entry name" value="KR"/>
    <property type="match status" value="1"/>
</dbReference>
<dbReference type="Pfam" id="PF13602">
    <property type="entry name" value="ADH_zinc_N_2"/>
    <property type="match status" value="1"/>
</dbReference>
<dbReference type="Proteomes" id="UP001444661">
    <property type="component" value="Unassembled WGS sequence"/>
</dbReference>
<evidence type="ECO:0000256" key="3">
    <source>
        <dbReference type="ARBA" id="ARBA00022679"/>
    </source>
</evidence>
<dbReference type="SUPFAM" id="SSF51735">
    <property type="entry name" value="NAD(P)-binding Rossmann-fold domains"/>
    <property type="match status" value="2"/>
</dbReference>
<evidence type="ECO:0000256" key="5">
    <source>
        <dbReference type="ARBA" id="ARBA00023002"/>
    </source>
</evidence>
<proteinExistence type="predicted"/>
<dbReference type="InterPro" id="IPR036736">
    <property type="entry name" value="ACP-like_sf"/>
</dbReference>
<dbReference type="InterPro" id="IPR020841">
    <property type="entry name" value="PKS_Beta-ketoAc_synthase_dom"/>
</dbReference>
<gene>
    <name evidence="13" type="ORF">PG993_004443</name>
</gene>
<evidence type="ECO:0008006" key="15">
    <source>
        <dbReference type="Google" id="ProtNLM"/>
    </source>
</evidence>
<dbReference type="SMART" id="SM00827">
    <property type="entry name" value="PKS_AT"/>
    <property type="match status" value="1"/>
</dbReference>
<evidence type="ECO:0000259" key="10">
    <source>
        <dbReference type="PROSITE" id="PS50075"/>
    </source>
</evidence>
<dbReference type="InterPro" id="IPR016036">
    <property type="entry name" value="Malonyl_transacylase_ACP-bd"/>
</dbReference>
<feature type="domain" description="Ketosynthase family 3 (KS3)" evidence="11">
    <location>
        <begin position="37"/>
        <end position="463"/>
    </location>
</feature>
<keyword evidence="14" id="KW-1185">Reference proteome</keyword>
<feature type="active site" description="Proton acceptor; for dehydratase activity" evidence="8">
    <location>
        <position position="1039"/>
    </location>
</feature>
<dbReference type="PANTHER" id="PTHR43775">
    <property type="entry name" value="FATTY ACID SYNTHASE"/>
    <property type="match status" value="1"/>
</dbReference>
<dbReference type="InterPro" id="IPR013154">
    <property type="entry name" value="ADH-like_N"/>
</dbReference>
<dbReference type="InterPro" id="IPR011032">
    <property type="entry name" value="GroES-like_sf"/>
</dbReference>
<keyword evidence="2" id="KW-0597">Phosphoprotein</keyword>
<evidence type="ECO:0000256" key="9">
    <source>
        <dbReference type="SAM" id="MobiDB-lite"/>
    </source>
</evidence>
<feature type="domain" description="PKS/mFAS DH" evidence="12">
    <location>
        <begin position="1007"/>
        <end position="1357"/>
    </location>
</feature>
<dbReference type="SMART" id="SM00825">
    <property type="entry name" value="PKS_KS"/>
    <property type="match status" value="1"/>
</dbReference>
<dbReference type="Gene3D" id="3.10.129.110">
    <property type="entry name" value="Polyketide synthase dehydratase"/>
    <property type="match status" value="1"/>
</dbReference>
<keyword evidence="1" id="KW-0596">Phosphopantetheine</keyword>
<dbReference type="CDD" id="cd00833">
    <property type="entry name" value="PKS"/>
    <property type="match status" value="1"/>
</dbReference>
<evidence type="ECO:0000259" key="12">
    <source>
        <dbReference type="PROSITE" id="PS52019"/>
    </source>
</evidence>